<dbReference type="RefSeq" id="WP_191319555.1">
    <property type="nucleotide sequence ID" value="NZ_BNCG01000009.1"/>
</dbReference>
<gene>
    <name evidence="6" type="ORF">ACFONL_12210</name>
</gene>
<organism evidence="6 7">
    <name type="scientific">Camelimonas fluminis</name>
    <dbReference type="NCBI Taxonomy" id="1576911"/>
    <lineage>
        <taxon>Bacteria</taxon>
        <taxon>Pseudomonadati</taxon>
        <taxon>Pseudomonadota</taxon>
        <taxon>Alphaproteobacteria</taxon>
        <taxon>Hyphomicrobiales</taxon>
        <taxon>Chelatococcaceae</taxon>
        <taxon>Camelimonas</taxon>
    </lineage>
</organism>
<comment type="caution">
    <text evidence="6">The sequence shown here is derived from an EMBL/GenBank/DDBJ whole genome shotgun (WGS) entry which is preliminary data.</text>
</comment>
<protein>
    <submittedName>
        <fullName evidence="6">Lysophospholipid acyltransferase family protein</fullName>
    </submittedName>
</protein>
<dbReference type="InterPro" id="IPR002123">
    <property type="entry name" value="Plipid/glycerol_acylTrfase"/>
</dbReference>
<keyword evidence="4" id="KW-0812">Transmembrane</keyword>
<keyword evidence="4" id="KW-0472">Membrane</keyword>
<evidence type="ECO:0000313" key="7">
    <source>
        <dbReference type="Proteomes" id="UP001595704"/>
    </source>
</evidence>
<feature type="domain" description="Phospholipid/glycerol acyltransferase" evidence="5">
    <location>
        <begin position="71"/>
        <end position="185"/>
    </location>
</feature>
<feature type="transmembrane region" description="Helical" evidence="4">
    <location>
        <begin position="6"/>
        <end position="30"/>
    </location>
</feature>
<dbReference type="PANTHER" id="PTHR10434">
    <property type="entry name" value="1-ACYL-SN-GLYCEROL-3-PHOSPHATE ACYLTRANSFERASE"/>
    <property type="match status" value="1"/>
</dbReference>
<dbReference type="GO" id="GO:0016746">
    <property type="term" value="F:acyltransferase activity"/>
    <property type="evidence" value="ECO:0007669"/>
    <property type="project" value="UniProtKB-KW"/>
</dbReference>
<evidence type="ECO:0000313" key="6">
    <source>
        <dbReference type="EMBL" id="MFC3638125.1"/>
    </source>
</evidence>
<evidence type="ECO:0000256" key="3">
    <source>
        <dbReference type="ARBA" id="ARBA00023315"/>
    </source>
</evidence>
<accession>A0ABV7UHD4</accession>
<dbReference type="SUPFAM" id="SSF69593">
    <property type="entry name" value="Glycerol-3-phosphate (1)-acyltransferase"/>
    <property type="match status" value="1"/>
</dbReference>
<dbReference type="EMBL" id="JBHRYC010000058">
    <property type="protein sequence ID" value="MFC3638125.1"/>
    <property type="molecule type" value="Genomic_DNA"/>
</dbReference>
<dbReference type="CDD" id="cd07989">
    <property type="entry name" value="LPLAT_AGPAT-like"/>
    <property type="match status" value="1"/>
</dbReference>
<reference evidence="7" key="1">
    <citation type="journal article" date="2019" name="Int. J. Syst. Evol. Microbiol.">
        <title>The Global Catalogue of Microorganisms (GCM) 10K type strain sequencing project: providing services to taxonomists for standard genome sequencing and annotation.</title>
        <authorList>
            <consortium name="The Broad Institute Genomics Platform"/>
            <consortium name="The Broad Institute Genome Sequencing Center for Infectious Disease"/>
            <person name="Wu L."/>
            <person name="Ma J."/>
        </authorList>
    </citation>
    <scope>NUCLEOTIDE SEQUENCE [LARGE SCALE GENOMIC DNA]</scope>
    <source>
        <strain evidence="7">KCTC 42282</strain>
    </source>
</reference>
<evidence type="ECO:0000256" key="2">
    <source>
        <dbReference type="ARBA" id="ARBA00022679"/>
    </source>
</evidence>
<proteinExistence type="predicted"/>
<comment type="pathway">
    <text evidence="1">Lipid metabolism.</text>
</comment>
<dbReference type="Proteomes" id="UP001595704">
    <property type="component" value="Unassembled WGS sequence"/>
</dbReference>
<evidence type="ECO:0000256" key="4">
    <source>
        <dbReference type="SAM" id="Phobius"/>
    </source>
</evidence>
<evidence type="ECO:0000259" key="5">
    <source>
        <dbReference type="SMART" id="SM00563"/>
    </source>
</evidence>
<keyword evidence="4" id="KW-1133">Transmembrane helix</keyword>
<keyword evidence="2" id="KW-0808">Transferase</keyword>
<keyword evidence="7" id="KW-1185">Reference proteome</keyword>
<sequence>MQTFRAVLFLTLFYINTAIWTVAVMPFALMGRDIFMKVIRGWVRCTLLLLRLTAGVKVEFRNTGLAPRGALLVASKHQSALETLALMLVFERPVFILKKSLTRIPIFGWYITRMGHIGVDRAAGASALRAMMHEAKEAIAEGSQIIIFPEGTRRAPGAEPDYKPGVIQMYRQLGATCLPVALNTGLFWPRRSLAFHPGLAVIEVLPPLPADLARTDIIPALIAAIEPPSDRLLVEGRSAF</sequence>
<name>A0ABV7UHD4_9HYPH</name>
<evidence type="ECO:0000256" key="1">
    <source>
        <dbReference type="ARBA" id="ARBA00005189"/>
    </source>
</evidence>
<dbReference type="SMART" id="SM00563">
    <property type="entry name" value="PlsC"/>
    <property type="match status" value="1"/>
</dbReference>
<dbReference type="PANTHER" id="PTHR10434:SF40">
    <property type="entry name" value="1-ACYL-SN-GLYCEROL-3-PHOSPHATE ACYLTRANSFERASE"/>
    <property type="match status" value="1"/>
</dbReference>
<dbReference type="Pfam" id="PF01553">
    <property type="entry name" value="Acyltransferase"/>
    <property type="match status" value="1"/>
</dbReference>
<keyword evidence="3 6" id="KW-0012">Acyltransferase</keyword>